<dbReference type="Proteomes" id="UP001596312">
    <property type="component" value="Unassembled WGS sequence"/>
</dbReference>
<dbReference type="GO" id="GO:0031411">
    <property type="term" value="C:gas vesicle"/>
    <property type="evidence" value="ECO:0007669"/>
    <property type="project" value="UniProtKB-SubCell"/>
</dbReference>
<dbReference type="EMBL" id="JBHSXQ010000004">
    <property type="protein sequence ID" value="MFC6906690.1"/>
    <property type="molecule type" value="Genomic_DNA"/>
</dbReference>
<keyword evidence="1" id="KW-0304">Gas vesicle</keyword>
<comment type="caution">
    <text evidence="4">The sequence shown here is derived from an EMBL/GenBank/DDBJ whole genome shotgun (WGS) entry which is preliminary data.</text>
</comment>
<evidence type="ECO:0000256" key="3">
    <source>
        <dbReference type="ARBA" id="ARBA00035646"/>
    </source>
</evidence>
<dbReference type="AlphaFoldDB" id="A0ABD5VBW6"/>
<dbReference type="InterPro" id="IPR050530">
    <property type="entry name" value="GvpA"/>
</dbReference>
<dbReference type="PANTHER" id="PTHR35344">
    <property type="entry name" value="GAS VESICLE STRUCTURAL PROTEIN 2-RELATED"/>
    <property type="match status" value="1"/>
</dbReference>
<evidence type="ECO:0000256" key="2">
    <source>
        <dbReference type="ARBA" id="ARBA00035108"/>
    </source>
</evidence>
<dbReference type="InterPro" id="IPR018493">
    <property type="entry name" value="GvpA-like_CS"/>
</dbReference>
<gene>
    <name evidence="4" type="primary">gvpJ</name>
    <name evidence="4" type="ORF">ACFQGH_15955</name>
</gene>
<dbReference type="PANTHER" id="PTHR35344:SF4">
    <property type="entry name" value="GAS VESICLE PROTEIN A1"/>
    <property type="match status" value="1"/>
</dbReference>
<name>A0ABD5VBW6_9EURY</name>
<comment type="similarity">
    <text evidence="3">Belongs to the gas vesicle GvpA family.</text>
</comment>
<organism evidence="4 5">
    <name type="scientific">Halalkalicoccus tibetensis</name>
    <dbReference type="NCBI Taxonomy" id="175632"/>
    <lineage>
        <taxon>Archaea</taxon>
        <taxon>Methanobacteriati</taxon>
        <taxon>Methanobacteriota</taxon>
        <taxon>Stenosarchaea group</taxon>
        <taxon>Halobacteria</taxon>
        <taxon>Halobacteriales</taxon>
        <taxon>Halococcaceae</taxon>
        <taxon>Halalkalicoccus</taxon>
    </lineage>
</organism>
<evidence type="ECO:0000313" key="4">
    <source>
        <dbReference type="EMBL" id="MFC6906690.1"/>
    </source>
</evidence>
<comment type="subcellular location">
    <subcellularLocation>
        <location evidence="2">Gas vesicle</location>
    </subcellularLocation>
</comment>
<dbReference type="Pfam" id="PF00741">
    <property type="entry name" value="Gas_vesicle"/>
    <property type="match status" value="1"/>
</dbReference>
<dbReference type="RefSeq" id="WP_340605260.1">
    <property type="nucleotide sequence ID" value="NZ_JBBMXV010000004.1"/>
</dbReference>
<proteinExistence type="inferred from homology"/>
<keyword evidence="5" id="KW-1185">Reference proteome</keyword>
<evidence type="ECO:0000313" key="5">
    <source>
        <dbReference type="Proteomes" id="UP001596312"/>
    </source>
</evidence>
<protein>
    <submittedName>
        <fullName evidence="4">Gas vesicle protein GvpJ</fullName>
    </submittedName>
</protein>
<sequence length="67" mass="7139">MGSVRPSTAGLAEVLDRVLDRGVVVDLWTRVALVGIETVTVEARIVVGSADTFLHYAREISGNEAAE</sequence>
<dbReference type="InterPro" id="IPR000638">
    <property type="entry name" value="Gas-vesicle_GvpA-like"/>
</dbReference>
<reference evidence="4 5" key="1">
    <citation type="journal article" date="2019" name="Int. J. Syst. Evol. Microbiol.">
        <title>The Global Catalogue of Microorganisms (GCM) 10K type strain sequencing project: providing services to taxonomists for standard genome sequencing and annotation.</title>
        <authorList>
            <consortium name="The Broad Institute Genomics Platform"/>
            <consortium name="The Broad Institute Genome Sequencing Center for Infectious Disease"/>
            <person name="Wu L."/>
            <person name="Ma J."/>
        </authorList>
    </citation>
    <scope>NUCLEOTIDE SEQUENCE [LARGE SCALE GENOMIC DNA]</scope>
    <source>
        <strain evidence="4 5">CGMCC 1.3240</strain>
    </source>
</reference>
<dbReference type="PROSITE" id="PS00234">
    <property type="entry name" value="GAS_VESICLE_A_1"/>
    <property type="match status" value="1"/>
</dbReference>
<evidence type="ECO:0000256" key="1">
    <source>
        <dbReference type="ARBA" id="ARBA00022987"/>
    </source>
</evidence>
<accession>A0ABD5VBW6</accession>